<name>A0A066U7L9_9PSEU</name>
<dbReference type="Gene3D" id="3.40.50.410">
    <property type="entry name" value="von Willebrand factor, type A domain"/>
    <property type="match status" value="1"/>
</dbReference>
<dbReference type="AlphaFoldDB" id="A0A066U7L9"/>
<evidence type="ECO:0000313" key="4">
    <source>
        <dbReference type="Proteomes" id="UP000027345"/>
    </source>
</evidence>
<dbReference type="PROSITE" id="PS50234">
    <property type="entry name" value="VWFA"/>
    <property type="match status" value="1"/>
</dbReference>
<dbReference type="InterPro" id="IPR036465">
    <property type="entry name" value="vWFA_dom_sf"/>
</dbReference>
<dbReference type="EMBL" id="JMQI01000026">
    <property type="protein sequence ID" value="KDN21862.1"/>
    <property type="molecule type" value="Genomic_DNA"/>
</dbReference>
<dbReference type="InterPro" id="IPR051266">
    <property type="entry name" value="CLCR"/>
</dbReference>
<feature type="domain" description="VWFA" evidence="2">
    <location>
        <begin position="180"/>
        <end position="360"/>
    </location>
</feature>
<gene>
    <name evidence="3" type="ORF">DV20_13105</name>
</gene>
<dbReference type="eggNOG" id="ENOG5030UR5">
    <property type="taxonomic scope" value="Bacteria"/>
</dbReference>
<evidence type="ECO:0000313" key="3">
    <source>
        <dbReference type="EMBL" id="KDN21862.1"/>
    </source>
</evidence>
<dbReference type="SUPFAM" id="SSF53300">
    <property type="entry name" value="vWA-like"/>
    <property type="match status" value="1"/>
</dbReference>
<protein>
    <recommendedName>
        <fullName evidence="2">VWFA domain-containing protein</fullName>
    </recommendedName>
</protein>
<feature type="region of interest" description="Disordered" evidence="1">
    <location>
        <begin position="585"/>
        <end position="604"/>
    </location>
</feature>
<dbReference type="Pfam" id="PF13519">
    <property type="entry name" value="VWA_2"/>
    <property type="match status" value="1"/>
</dbReference>
<dbReference type="OrthoDB" id="3917072at2"/>
<accession>A0A066U7L9</accession>
<proteinExistence type="predicted"/>
<dbReference type="CDD" id="cd00198">
    <property type="entry name" value="vWFA"/>
    <property type="match status" value="1"/>
</dbReference>
<dbReference type="STRING" id="287986.DV20_13105"/>
<evidence type="ECO:0000259" key="2">
    <source>
        <dbReference type="PROSITE" id="PS50234"/>
    </source>
</evidence>
<dbReference type="InterPro" id="IPR002035">
    <property type="entry name" value="VWF_A"/>
</dbReference>
<dbReference type="SMART" id="SM00327">
    <property type="entry name" value="VWA"/>
    <property type="match status" value="1"/>
</dbReference>
<keyword evidence="4" id="KW-1185">Reference proteome</keyword>
<dbReference type="Proteomes" id="UP000027345">
    <property type="component" value="Unassembled WGS sequence"/>
</dbReference>
<organism evidence="3 4">
    <name type="scientific">Amycolatopsis rifamycinica</name>
    <dbReference type="NCBI Taxonomy" id="287986"/>
    <lineage>
        <taxon>Bacteria</taxon>
        <taxon>Bacillati</taxon>
        <taxon>Actinomycetota</taxon>
        <taxon>Actinomycetes</taxon>
        <taxon>Pseudonocardiales</taxon>
        <taxon>Pseudonocardiaceae</taxon>
        <taxon>Amycolatopsis</taxon>
    </lineage>
</organism>
<dbReference type="PANTHER" id="PTHR10579">
    <property type="entry name" value="CALCIUM-ACTIVATED CHLORIDE CHANNEL REGULATOR"/>
    <property type="match status" value="1"/>
</dbReference>
<sequence>MTRSVVADSGSHRLAVVPGSGPLSGDRIALPPGMGEGPCLMSIQHGRRVIRAAVHAVELTEVPAGHIAVDEGLAEAWDIGPADQPGWRLDRVAPVPVRSVVLDLPTEREPAGVARDIAHAGLAGMPLWVPGGDEEVSLVIAGVPYRVRELDVGKKRQVVARLTKDTEVELYASAVRAGVDVVVLADTSGSMGFVDLPISTETALLSKTTRRRMSRMEALKQSLRELLEIRLQVSGRISRFALLEFDHRVRHRFPRDGGMEQLDATSPDQLITEYRQAVALLAPDGRTDIGNALHEAANLLHRHGRPGNDKLVVLVSDGAEWTPAGDGGTGEVVQTVREPVSLMAHLNRELGIRLHAIGISTPEWYRQAGGDMSKRPLVPDHGLLEELVKVGGGDPTTVGGLDVLADYFAGLGGGIVHRVQGRLTEPARPGPLLDHTRAALDLLRPAGAADFNQRREDLKGRIAELAGQCNTEAQRTGGQVVWDDGRISMLSDRELGLLVTDDRRVPAFLIGLSEGFRPPSADPRFTAFVALLEEFRMLGRGRAVDYGRVAALCGTPVDSAGGCQVAVLQRVHDCLGDLRTVLAAGRAEPPPEPPAATGDFTYRD</sequence>
<dbReference type="PANTHER" id="PTHR10579:SF43">
    <property type="entry name" value="ZINC FINGER (C3HC4-TYPE RING FINGER) FAMILY PROTEIN"/>
    <property type="match status" value="1"/>
</dbReference>
<dbReference type="RefSeq" id="WP_043779795.1">
    <property type="nucleotide sequence ID" value="NZ_JMQI01000026.1"/>
</dbReference>
<evidence type="ECO:0000256" key="1">
    <source>
        <dbReference type="SAM" id="MobiDB-lite"/>
    </source>
</evidence>
<reference evidence="3 4" key="1">
    <citation type="submission" date="2014-05" db="EMBL/GenBank/DDBJ databases">
        <title>Draft genome sequence of Amycolatopsis rifamycinica DSM 46095.</title>
        <authorList>
            <person name="Lal R."/>
            <person name="Saxena A."/>
            <person name="Kumari R."/>
            <person name="Mukherjee U."/>
            <person name="Singh P."/>
            <person name="Sangwan N."/>
            <person name="Mahato N.K."/>
        </authorList>
    </citation>
    <scope>NUCLEOTIDE SEQUENCE [LARGE SCALE GENOMIC DNA]</scope>
    <source>
        <strain evidence="3 4">DSM 46095</strain>
    </source>
</reference>
<comment type="caution">
    <text evidence="3">The sequence shown here is derived from an EMBL/GenBank/DDBJ whole genome shotgun (WGS) entry which is preliminary data.</text>
</comment>